<evidence type="ECO:0000313" key="3">
    <source>
        <dbReference type="EMBL" id="TXI31293.1"/>
    </source>
</evidence>
<dbReference type="AlphaFoldDB" id="A0A5C7W2T8"/>
<evidence type="ECO:0000313" key="4">
    <source>
        <dbReference type="Proteomes" id="UP000321110"/>
    </source>
</evidence>
<feature type="chain" id="PRO_5043206533" evidence="1">
    <location>
        <begin position="23"/>
        <end position="182"/>
    </location>
</feature>
<accession>A0A5C7W2T8</accession>
<protein>
    <submittedName>
        <fullName evidence="3">Uncharacterized protein</fullName>
    </submittedName>
</protein>
<reference evidence="3 4" key="1">
    <citation type="submission" date="2018-09" db="EMBL/GenBank/DDBJ databases">
        <title>Metagenome Assembled Genomes from an Advanced Water Purification Facility.</title>
        <authorList>
            <person name="Stamps B.W."/>
            <person name="Spear J.R."/>
        </authorList>
    </citation>
    <scope>NUCLEOTIDE SEQUENCE [LARGE SCALE GENOMIC DNA]</scope>
    <source>
        <strain evidence="3">Bin_52_1</strain>
    </source>
</reference>
<comment type="caution">
    <text evidence="3">The sequence shown here is derived from an EMBL/GenBank/DDBJ whole genome shotgun (WGS) entry which is preliminary data.</text>
</comment>
<evidence type="ECO:0000256" key="1">
    <source>
        <dbReference type="SAM" id="SignalP"/>
    </source>
</evidence>
<keyword evidence="1" id="KW-0732">Signal</keyword>
<dbReference type="Proteomes" id="UP001158730">
    <property type="component" value="Unassembled WGS sequence"/>
</dbReference>
<dbReference type="EMBL" id="JAOBYN010000033">
    <property type="protein sequence ID" value="MDH1057256.1"/>
    <property type="molecule type" value="Genomic_DNA"/>
</dbReference>
<feature type="signal peptide" evidence="1">
    <location>
        <begin position="1"/>
        <end position="22"/>
    </location>
</feature>
<reference evidence="2" key="2">
    <citation type="submission" date="2022-09" db="EMBL/GenBank/DDBJ databases">
        <title>Intensive care unit water sources are persistently colonized with multi-drug resistant bacteria and are the site of extensive horizontal gene transfer of antibiotic resistance genes.</title>
        <authorList>
            <person name="Diorio-Toth L."/>
        </authorList>
    </citation>
    <scope>NUCLEOTIDE SEQUENCE</scope>
    <source>
        <strain evidence="2">GD03990</strain>
    </source>
</reference>
<dbReference type="RefSeq" id="WP_280055420.1">
    <property type="nucleotide sequence ID" value="NZ_JAOBYN010000033.1"/>
</dbReference>
<organism evidence="3 4">
    <name type="scientific">Aquipseudomonas alcaligenes</name>
    <name type="common">Pseudomonas alcaligenes</name>
    <dbReference type="NCBI Taxonomy" id="43263"/>
    <lineage>
        <taxon>Bacteria</taxon>
        <taxon>Pseudomonadati</taxon>
        <taxon>Pseudomonadota</taxon>
        <taxon>Gammaproteobacteria</taxon>
        <taxon>Pseudomonadales</taxon>
        <taxon>Pseudomonadaceae</taxon>
        <taxon>Aquipseudomonas</taxon>
    </lineage>
</organism>
<name>A0A5C7W2T8_AQUAC</name>
<dbReference type="EMBL" id="SSFO01000193">
    <property type="protein sequence ID" value="TXI31293.1"/>
    <property type="molecule type" value="Genomic_DNA"/>
</dbReference>
<evidence type="ECO:0000313" key="2">
    <source>
        <dbReference type="EMBL" id="MDH1057256.1"/>
    </source>
</evidence>
<dbReference type="Proteomes" id="UP000321110">
    <property type="component" value="Unassembled WGS sequence"/>
</dbReference>
<proteinExistence type="predicted"/>
<sequence length="182" mass="19615">MKQWIVSSVAAAFLLLASIVHAGQEPDAIRDADIPAANAKGLIYTKEGKTAISPWFKTGTPPVVSPAAPEPNYESTVTLAGCYTTSQTTYSTSDLPYGYSVVAYGPYTVNCSGYQTFNVSKLNNGGSTNVYLQKLNGSTWTNYATGYTNISVSVPAGTYRFVIYNYCCGSPLQWKLTVNRTL</sequence>
<gene>
    <name evidence="3" type="ORF">E6Q69_11720</name>
    <name evidence="2" type="ORF">N5C05_21160</name>
</gene>